<dbReference type="AlphaFoldDB" id="A0ABC8SAA3"/>
<comment type="caution">
    <text evidence="2">The sequence shown here is derived from an EMBL/GenBank/DDBJ whole genome shotgun (WGS) entry which is preliminary data.</text>
</comment>
<name>A0ABC8SAA3_9AQUA</name>
<sequence length="76" mass="7394">MDYRALGGAGGGGARGGGSTNGRGGDASGGGGYQLGDSSCILGSGVICQMRNKALKGSSDGDEGLLGEDRQEGKER</sequence>
<keyword evidence="3" id="KW-1185">Reference proteome</keyword>
<proteinExistence type="predicted"/>
<gene>
    <name evidence="2" type="ORF">ILEXP_LOCUS22406</name>
</gene>
<feature type="compositionally biased region" description="Basic and acidic residues" evidence="1">
    <location>
        <begin position="67"/>
        <end position="76"/>
    </location>
</feature>
<dbReference type="EMBL" id="CAUOFW020002491">
    <property type="protein sequence ID" value="CAK9154099.1"/>
    <property type="molecule type" value="Genomic_DNA"/>
</dbReference>
<evidence type="ECO:0000313" key="2">
    <source>
        <dbReference type="EMBL" id="CAK9154099.1"/>
    </source>
</evidence>
<feature type="compositionally biased region" description="Gly residues" evidence="1">
    <location>
        <begin position="7"/>
        <end position="30"/>
    </location>
</feature>
<evidence type="ECO:0000313" key="3">
    <source>
        <dbReference type="Proteomes" id="UP001642360"/>
    </source>
</evidence>
<feature type="region of interest" description="Disordered" evidence="1">
    <location>
        <begin position="55"/>
        <end position="76"/>
    </location>
</feature>
<dbReference type="Proteomes" id="UP001642360">
    <property type="component" value="Unassembled WGS sequence"/>
</dbReference>
<feature type="region of interest" description="Disordered" evidence="1">
    <location>
        <begin position="1"/>
        <end position="30"/>
    </location>
</feature>
<organism evidence="2 3">
    <name type="scientific">Ilex paraguariensis</name>
    <name type="common">yerba mate</name>
    <dbReference type="NCBI Taxonomy" id="185542"/>
    <lineage>
        <taxon>Eukaryota</taxon>
        <taxon>Viridiplantae</taxon>
        <taxon>Streptophyta</taxon>
        <taxon>Embryophyta</taxon>
        <taxon>Tracheophyta</taxon>
        <taxon>Spermatophyta</taxon>
        <taxon>Magnoliopsida</taxon>
        <taxon>eudicotyledons</taxon>
        <taxon>Gunneridae</taxon>
        <taxon>Pentapetalae</taxon>
        <taxon>asterids</taxon>
        <taxon>campanulids</taxon>
        <taxon>Aquifoliales</taxon>
        <taxon>Aquifoliaceae</taxon>
        <taxon>Ilex</taxon>
    </lineage>
</organism>
<evidence type="ECO:0000256" key="1">
    <source>
        <dbReference type="SAM" id="MobiDB-lite"/>
    </source>
</evidence>
<protein>
    <submittedName>
        <fullName evidence="2">Uncharacterized protein</fullName>
    </submittedName>
</protein>
<reference evidence="2 3" key="1">
    <citation type="submission" date="2024-02" db="EMBL/GenBank/DDBJ databases">
        <authorList>
            <person name="Vignale AGUSTIN F."/>
            <person name="Sosa J E."/>
            <person name="Modenutti C."/>
        </authorList>
    </citation>
    <scope>NUCLEOTIDE SEQUENCE [LARGE SCALE GENOMIC DNA]</scope>
</reference>
<accession>A0ABC8SAA3</accession>